<gene>
    <name evidence="3" type="ORF">NX794_13960</name>
</gene>
<sequence>MRLHSALAAALGAVALLCTAVGPATAAADPAETVTVDPTATLAADGTVTLTGTYRCTAGTGPVFVSSSLSQRDPRVRHGIGGSGARCDGAEHRWQNSGTVSSEALRSGTAHVQATLMELRPSGIVPLPAFHAVADQDVTLAQA</sequence>
<feature type="signal peptide" evidence="1">
    <location>
        <begin position="1"/>
        <end position="26"/>
    </location>
</feature>
<reference evidence="3 4" key="1">
    <citation type="submission" date="2022-08" db="EMBL/GenBank/DDBJ databases">
        <authorList>
            <person name="Somphong A."/>
            <person name="Phongsopitanun W."/>
        </authorList>
    </citation>
    <scope>NUCLEOTIDE SEQUENCE [LARGE SCALE GENOMIC DNA]</scope>
    <source>
        <strain evidence="3 4">LP11</strain>
    </source>
</reference>
<keyword evidence="4" id="KW-1185">Reference proteome</keyword>
<feature type="domain" description="DUF6299" evidence="2">
    <location>
        <begin position="30"/>
        <end position="142"/>
    </location>
</feature>
<dbReference type="InterPro" id="IPR046266">
    <property type="entry name" value="DUF6299"/>
</dbReference>
<dbReference type="Pfam" id="PF19816">
    <property type="entry name" value="DUF6299"/>
    <property type="match status" value="1"/>
</dbReference>
<evidence type="ECO:0000313" key="4">
    <source>
        <dbReference type="Proteomes" id="UP001205612"/>
    </source>
</evidence>
<accession>A0ABT2B1A9</accession>
<evidence type="ECO:0000256" key="1">
    <source>
        <dbReference type="SAM" id="SignalP"/>
    </source>
</evidence>
<evidence type="ECO:0000313" key="3">
    <source>
        <dbReference type="EMBL" id="MCS0602305.1"/>
    </source>
</evidence>
<proteinExistence type="predicted"/>
<comment type="caution">
    <text evidence="3">The sequence shown here is derived from an EMBL/GenBank/DDBJ whole genome shotgun (WGS) entry which is preliminary data.</text>
</comment>
<feature type="chain" id="PRO_5046781311" evidence="1">
    <location>
        <begin position="27"/>
        <end position="143"/>
    </location>
</feature>
<dbReference type="RefSeq" id="WP_258778815.1">
    <property type="nucleotide sequence ID" value="NZ_JANUGP010000008.1"/>
</dbReference>
<dbReference type="Proteomes" id="UP001205612">
    <property type="component" value="Unassembled WGS sequence"/>
</dbReference>
<protein>
    <submittedName>
        <fullName evidence="3">DUF6299 family protein</fullName>
    </submittedName>
</protein>
<dbReference type="EMBL" id="JANUGP010000008">
    <property type="protein sequence ID" value="MCS0602305.1"/>
    <property type="molecule type" value="Genomic_DNA"/>
</dbReference>
<evidence type="ECO:0000259" key="2">
    <source>
        <dbReference type="Pfam" id="PF19816"/>
    </source>
</evidence>
<keyword evidence="1" id="KW-0732">Signal</keyword>
<organism evidence="3 4">
    <name type="scientific">Streptomyces pyxinicus</name>
    <dbReference type="NCBI Taxonomy" id="2970331"/>
    <lineage>
        <taxon>Bacteria</taxon>
        <taxon>Bacillati</taxon>
        <taxon>Actinomycetota</taxon>
        <taxon>Actinomycetes</taxon>
        <taxon>Kitasatosporales</taxon>
        <taxon>Streptomycetaceae</taxon>
        <taxon>Streptomyces</taxon>
    </lineage>
</organism>
<name>A0ABT2B1A9_9ACTN</name>